<sequence length="173" mass="18894">MAFATIYCSRAFSASLEANKKRKVSPILPSNPVIVIDVLEPPHPCFSNIDNSSLTQLVNKKNLTQLVEKYDGVEGTKVEQMPLRGWLNKLTSAIGKIVQYFIYVVGIVADAVTIVGVAIPKSLPLAVTLTLAYSMKRMMANQAMVHKVSAYETMGLATDICTVKMGTLTLNQM</sequence>
<proteinExistence type="predicted"/>
<evidence type="ECO:0000313" key="2">
    <source>
        <dbReference type="Proteomes" id="UP001060215"/>
    </source>
</evidence>
<keyword evidence="2" id="KW-1185">Reference proteome</keyword>
<dbReference type="EMBL" id="CM045762">
    <property type="protein sequence ID" value="KAI8012437.1"/>
    <property type="molecule type" value="Genomic_DNA"/>
</dbReference>
<accession>A0ACC0HFQ5</accession>
<evidence type="ECO:0000313" key="1">
    <source>
        <dbReference type="EMBL" id="KAI8012437.1"/>
    </source>
</evidence>
<gene>
    <name evidence="1" type="ORF">LOK49_LG06G02929</name>
</gene>
<dbReference type="Proteomes" id="UP001060215">
    <property type="component" value="Chromosome 5"/>
</dbReference>
<name>A0ACC0HFQ5_9ERIC</name>
<protein>
    <submittedName>
        <fullName evidence="1">Calcium-transporting ATPase 13, plasma membrane-type</fullName>
    </submittedName>
</protein>
<organism evidence="1 2">
    <name type="scientific">Camellia lanceoleosa</name>
    <dbReference type="NCBI Taxonomy" id="1840588"/>
    <lineage>
        <taxon>Eukaryota</taxon>
        <taxon>Viridiplantae</taxon>
        <taxon>Streptophyta</taxon>
        <taxon>Embryophyta</taxon>
        <taxon>Tracheophyta</taxon>
        <taxon>Spermatophyta</taxon>
        <taxon>Magnoliopsida</taxon>
        <taxon>eudicotyledons</taxon>
        <taxon>Gunneridae</taxon>
        <taxon>Pentapetalae</taxon>
        <taxon>asterids</taxon>
        <taxon>Ericales</taxon>
        <taxon>Theaceae</taxon>
        <taxon>Camellia</taxon>
    </lineage>
</organism>
<comment type="caution">
    <text evidence="1">The sequence shown here is derived from an EMBL/GenBank/DDBJ whole genome shotgun (WGS) entry which is preliminary data.</text>
</comment>
<reference evidence="1 2" key="1">
    <citation type="journal article" date="2022" name="Plant J.">
        <title>Chromosome-level genome of Camellia lanceoleosa provides a valuable resource for understanding genome evolution and self-incompatibility.</title>
        <authorList>
            <person name="Gong W."/>
            <person name="Xiao S."/>
            <person name="Wang L."/>
            <person name="Liao Z."/>
            <person name="Chang Y."/>
            <person name="Mo W."/>
            <person name="Hu G."/>
            <person name="Li W."/>
            <person name="Zhao G."/>
            <person name="Zhu H."/>
            <person name="Hu X."/>
            <person name="Ji K."/>
            <person name="Xiang X."/>
            <person name="Song Q."/>
            <person name="Yuan D."/>
            <person name="Jin S."/>
            <person name="Zhang L."/>
        </authorList>
    </citation>
    <scope>NUCLEOTIDE SEQUENCE [LARGE SCALE GENOMIC DNA]</scope>
    <source>
        <strain evidence="1">SQ_2022a</strain>
    </source>
</reference>